<gene>
    <name evidence="7" type="ORF">CYFA0S_13e00936g</name>
</gene>
<dbReference type="InterPro" id="IPR036865">
    <property type="entry name" value="CRAL-TRIO_dom_sf"/>
</dbReference>
<dbReference type="PANTHER" id="PTHR45824">
    <property type="entry name" value="GH16843P"/>
    <property type="match status" value="1"/>
</dbReference>
<evidence type="ECO:0000256" key="1">
    <source>
        <dbReference type="ARBA" id="ARBA00004144"/>
    </source>
</evidence>
<dbReference type="InterPro" id="IPR036273">
    <property type="entry name" value="CRAL/TRIO_N_dom_sf"/>
</dbReference>
<sequence length="371" mass="42506">MAIFGKKKKEEAPAVDPAKLIKTSVPFSSPPETAKVPEPVKLTEEQQKKYNDILKHFQDPDLEVYTTEKNPTVKAKLSEHEKAWLTRECFLRYLRATKWDVKSCISRIEGSLSWRREFGITGENDVVTADLVSEENETGKEVVLGYENDARPILYLKPGRQNTKTSSRQVQHLVFMLERVIDYMPPGQDSLALLIDFKQYDDVQSVGGAKIPPVNVGRQVLHILQTHYPERLGKSLLTNIPWLGWTFLKIIHPFIDPLTREKLVFDEPFTDYCPVEQLDKLYGGYVDFTYDHSVYWDNMNAIADEKKAHYFKRFQQFGSIVGLSEFDLRGEGNELKYPVEQLRETSNGKSSIEKVGSVEAITEQVKTLEVA</sequence>
<proteinExistence type="predicted"/>
<evidence type="ECO:0000313" key="7">
    <source>
        <dbReference type="EMBL" id="CDR43962.1"/>
    </source>
</evidence>
<dbReference type="PANTHER" id="PTHR45824:SF29">
    <property type="entry name" value="GH16843P"/>
    <property type="match status" value="1"/>
</dbReference>
<dbReference type="EMBL" id="LK052898">
    <property type="protein sequence ID" value="CDR43962.1"/>
    <property type="molecule type" value="Genomic_DNA"/>
</dbReference>
<feature type="region of interest" description="Disordered" evidence="5">
    <location>
        <begin position="23"/>
        <end position="42"/>
    </location>
</feature>
<dbReference type="SUPFAM" id="SSF52087">
    <property type="entry name" value="CRAL/TRIO domain"/>
    <property type="match status" value="1"/>
</dbReference>
<dbReference type="GO" id="GO:0008526">
    <property type="term" value="F:phosphatidylinositol transfer activity"/>
    <property type="evidence" value="ECO:0007669"/>
    <property type="project" value="UniProtKB-ARBA"/>
</dbReference>
<comment type="subcellular location">
    <subcellularLocation>
        <location evidence="1">Microsome</location>
    </subcellularLocation>
</comment>
<dbReference type="Pfam" id="PF03765">
    <property type="entry name" value="CRAL_TRIO_N"/>
    <property type="match status" value="1"/>
</dbReference>
<dbReference type="Pfam" id="PF00650">
    <property type="entry name" value="CRAL_TRIO"/>
    <property type="match status" value="1"/>
</dbReference>
<evidence type="ECO:0000256" key="4">
    <source>
        <dbReference type="ARBA" id="ARBA00083195"/>
    </source>
</evidence>
<comment type="catalytic activity">
    <reaction evidence="3">
        <text>a 1,2-diacyl-sn-glycero-3-phospho-(1D-myo-inositol)(in) = a 1,2-diacyl-sn-glycero-3-phospho-(1D-myo-inositol)(out)</text>
        <dbReference type="Rhea" id="RHEA:38691"/>
        <dbReference type="ChEBI" id="CHEBI:57880"/>
    </reaction>
    <physiologicalReaction direction="left-to-right" evidence="3">
        <dbReference type="Rhea" id="RHEA:38692"/>
    </physiologicalReaction>
</comment>
<dbReference type="CDD" id="cd00170">
    <property type="entry name" value="SEC14"/>
    <property type="match status" value="1"/>
</dbReference>
<evidence type="ECO:0000256" key="5">
    <source>
        <dbReference type="SAM" id="MobiDB-lite"/>
    </source>
</evidence>
<accession>A0A061B206</accession>
<dbReference type="PROSITE" id="PS50191">
    <property type="entry name" value="CRAL_TRIO"/>
    <property type="match status" value="1"/>
</dbReference>
<name>A0A061B206_CYBFA</name>
<dbReference type="GO" id="GO:0071944">
    <property type="term" value="C:cell periphery"/>
    <property type="evidence" value="ECO:0007669"/>
    <property type="project" value="UniProtKB-ARBA"/>
</dbReference>
<evidence type="ECO:0000256" key="2">
    <source>
        <dbReference type="ARBA" id="ARBA00022848"/>
    </source>
</evidence>
<dbReference type="PhylomeDB" id="A0A061B206"/>
<feature type="domain" description="CRAL-TRIO" evidence="6">
    <location>
        <begin position="131"/>
        <end position="290"/>
    </location>
</feature>
<dbReference type="AlphaFoldDB" id="A0A061B206"/>
<organism evidence="7">
    <name type="scientific">Cyberlindnera fabianii</name>
    <name type="common">Yeast</name>
    <name type="synonym">Hansenula fabianii</name>
    <dbReference type="NCBI Taxonomy" id="36022"/>
    <lineage>
        <taxon>Eukaryota</taxon>
        <taxon>Fungi</taxon>
        <taxon>Dikarya</taxon>
        <taxon>Ascomycota</taxon>
        <taxon>Saccharomycotina</taxon>
        <taxon>Saccharomycetes</taxon>
        <taxon>Phaffomycetales</taxon>
        <taxon>Phaffomycetaceae</taxon>
        <taxon>Cyberlindnera</taxon>
    </lineage>
</organism>
<dbReference type="SMART" id="SM00516">
    <property type="entry name" value="SEC14"/>
    <property type="match status" value="1"/>
</dbReference>
<evidence type="ECO:0000259" key="6">
    <source>
        <dbReference type="PROSITE" id="PS50191"/>
    </source>
</evidence>
<dbReference type="SUPFAM" id="SSF46938">
    <property type="entry name" value="CRAL/TRIO N-terminal domain"/>
    <property type="match status" value="1"/>
</dbReference>
<keyword evidence="2" id="KW-0256">Endoplasmic reticulum</keyword>
<dbReference type="GO" id="GO:0032934">
    <property type="term" value="F:sterol binding"/>
    <property type="evidence" value="ECO:0007669"/>
    <property type="project" value="UniProtKB-ARBA"/>
</dbReference>
<reference evidence="7" key="1">
    <citation type="journal article" date="2014" name="Genome Announc.">
        <title>Genome sequence of the yeast Cyberlindnera fabianii (Hansenula fabianii).</title>
        <authorList>
            <person name="Freel K.C."/>
            <person name="Sarilar V."/>
            <person name="Neuveglise C."/>
            <person name="Devillers H."/>
            <person name="Friedrich A."/>
            <person name="Schacherer J."/>
        </authorList>
    </citation>
    <scope>NUCLEOTIDE SEQUENCE</scope>
    <source>
        <strain evidence="7">YJS4271</strain>
    </source>
</reference>
<dbReference type="GO" id="GO:0009410">
    <property type="term" value="P:response to xenobiotic stimulus"/>
    <property type="evidence" value="ECO:0007669"/>
    <property type="project" value="UniProtKB-ARBA"/>
</dbReference>
<evidence type="ECO:0000256" key="3">
    <source>
        <dbReference type="ARBA" id="ARBA00024146"/>
    </source>
</evidence>
<dbReference type="InterPro" id="IPR001251">
    <property type="entry name" value="CRAL-TRIO_dom"/>
</dbReference>
<dbReference type="OrthoDB" id="75724at2759"/>
<keyword evidence="2" id="KW-0492">Microsome</keyword>
<protein>
    <recommendedName>
        <fullName evidence="4">SEC14 homolog 3</fullName>
    </recommendedName>
</protein>
<dbReference type="InterPro" id="IPR052578">
    <property type="entry name" value="PI_Transfer_CRAL-TRIO"/>
</dbReference>
<dbReference type="SMART" id="SM01100">
    <property type="entry name" value="CRAL_TRIO_N"/>
    <property type="match status" value="1"/>
</dbReference>
<dbReference type="Gene3D" id="3.40.525.10">
    <property type="entry name" value="CRAL-TRIO lipid binding domain"/>
    <property type="match status" value="1"/>
</dbReference>
<dbReference type="VEuPathDB" id="FungiDB:BON22_1794"/>
<dbReference type="FunFam" id="3.40.525.10:FF:000013">
    <property type="entry name" value="Phosphatidylinositol transfer protein PDR16"/>
    <property type="match status" value="1"/>
</dbReference>
<dbReference type="InterPro" id="IPR011074">
    <property type="entry name" value="CRAL/TRIO_N_dom"/>
</dbReference>